<organism evidence="1 2">
    <name type="scientific">Angomonas deanei</name>
    <dbReference type="NCBI Taxonomy" id="59799"/>
    <lineage>
        <taxon>Eukaryota</taxon>
        <taxon>Discoba</taxon>
        <taxon>Euglenozoa</taxon>
        <taxon>Kinetoplastea</taxon>
        <taxon>Metakinetoplastina</taxon>
        <taxon>Trypanosomatida</taxon>
        <taxon>Trypanosomatidae</taxon>
        <taxon>Strigomonadinae</taxon>
        <taxon>Angomonas</taxon>
    </lineage>
</organism>
<dbReference type="OrthoDB" id="264589at2759"/>
<evidence type="ECO:0000313" key="2">
    <source>
        <dbReference type="Proteomes" id="UP000515908"/>
    </source>
</evidence>
<reference evidence="1 2" key="1">
    <citation type="submission" date="2020-08" db="EMBL/GenBank/DDBJ databases">
        <authorList>
            <person name="Newling K."/>
            <person name="Davey J."/>
            <person name="Forrester S."/>
        </authorList>
    </citation>
    <scope>NUCLEOTIDE SEQUENCE [LARGE SCALE GENOMIC DNA]</scope>
    <source>
        <strain evidence="2">Crithidia deanei Carvalho (ATCC PRA-265)</strain>
    </source>
</reference>
<dbReference type="AlphaFoldDB" id="A0A7G2C5I9"/>
<name>A0A7G2C5I9_9TRYP</name>
<gene>
    <name evidence="1" type="ORF">ADEAN_000187000</name>
</gene>
<sequence>MFWFNPLYSILAPSIILSSFFFFKWKRSRVELFMTTKLNTKALLQVLDALRVQRAYTLTSLPFSQEGFQTDVQSAGVCAAVSEGELELVDFTSDVVKSALETVREEFRQKVAHQTSPRGADRVAIQNRQLRESLGPALEGRRLLLVNLSGPRRPITASFNRTDMRSSSLDYAYVAYDTFNATHLQGTSAVGTEFYQCTFIGCSARDMIVSRAKFAYCVFIRCDVRGWHVEGTFFHDCSFTHCDLSGWVYDSQTTLIKPIVLEKCRRTNWEPKKGVSAKMCSVNQFPFSPSVGPRQTEPSV</sequence>
<protein>
    <submittedName>
        <fullName evidence="1">Pentapeptide repeats (9 copies), putative</fullName>
    </submittedName>
</protein>
<dbReference type="VEuPathDB" id="TriTrypDB:ADEAN_000187000"/>
<evidence type="ECO:0000313" key="1">
    <source>
        <dbReference type="EMBL" id="CAD2214424.1"/>
    </source>
</evidence>
<dbReference type="SUPFAM" id="SSF141571">
    <property type="entry name" value="Pentapeptide repeat-like"/>
    <property type="match status" value="1"/>
</dbReference>
<keyword evidence="2" id="KW-1185">Reference proteome</keyword>
<proteinExistence type="predicted"/>
<accession>A0A7G2C5I9</accession>
<dbReference type="Proteomes" id="UP000515908">
    <property type="component" value="Chromosome 03"/>
</dbReference>
<dbReference type="EMBL" id="LR877147">
    <property type="protein sequence ID" value="CAD2214424.1"/>
    <property type="molecule type" value="Genomic_DNA"/>
</dbReference>
<dbReference type="Gene3D" id="2.160.20.80">
    <property type="entry name" value="E3 ubiquitin-protein ligase SopA"/>
    <property type="match status" value="1"/>
</dbReference>